<evidence type="ECO:0000313" key="2">
    <source>
        <dbReference type="EMBL" id="MQL71452.1"/>
    </source>
</evidence>
<dbReference type="EMBL" id="NMUH01000099">
    <property type="protein sequence ID" value="MQL71452.1"/>
    <property type="molecule type" value="Genomic_DNA"/>
</dbReference>
<evidence type="ECO:0000256" key="1">
    <source>
        <dbReference type="SAM" id="MobiDB-lite"/>
    </source>
</evidence>
<dbReference type="AlphaFoldDB" id="A0A843TGE3"/>
<reference evidence="2" key="1">
    <citation type="submission" date="2017-07" db="EMBL/GenBank/DDBJ databases">
        <title>Taro Niue Genome Assembly and Annotation.</title>
        <authorList>
            <person name="Atibalentja N."/>
            <person name="Keating K."/>
            <person name="Fields C.J."/>
        </authorList>
    </citation>
    <scope>NUCLEOTIDE SEQUENCE</scope>
    <source>
        <strain evidence="2">Niue_2</strain>
        <tissue evidence="2">Leaf</tissue>
    </source>
</reference>
<comment type="caution">
    <text evidence="2">The sequence shown here is derived from an EMBL/GenBank/DDBJ whole genome shotgun (WGS) entry which is preliminary data.</text>
</comment>
<name>A0A843TGE3_COLES</name>
<sequence>ERNVLVSDLGDLKSGGSNSGLFLPETDTNSPLKGSLRLSSHLRGFGSGEVEEGLGELFLPPEKVFSPLPPLVLAGSNMLLIAFHVMTMGRGEQSQGQDDLGGLISL</sequence>
<keyword evidence="3" id="KW-1185">Reference proteome</keyword>
<accession>A0A843TGE3</accession>
<evidence type="ECO:0000313" key="3">
    <source>
        <dbReference type="Proteomes" id="UP000652761"/>
    </source>
</evidence>
<organism evidence="2 3">
    <name type="scientific">Colocasia esculenta</name>
    <name type="common">Wild taro</name>
    <name type="synonym">Arum esculentum</name>
    <dbReference type="NCBI Taxonomy" id="4460"/>
    <lineage>
        <taxon>Eukaryota</taxon>
        <taxon>Viridiplantae</taxon>
        <taxon>Streptophyta</taxon>
        <taxon>Embryophyta</taxon>
        <taxon>Tracheophyta</taxon>
        <taxon>Spermatophyta</taxon>
        <taxon>Magnoliopsida</taxon>
        <taxon>Liliopsida</taxon>
        <taxon>Araceae</taxon>
        <taxon>Aroideae</taxon>
        <taxon>Colocasieae</taxon>
        <taxon>Colocasia</taxon>
    </lineage>
</organism>
<proteinExistence type="predicted"/>
<feature type="non-terminal residue" evidence="2">
    <location>
        <position position="106"/>
    </location>
</feature>
<dbReference type="Proteomes" id="UP000652761">
    <property type="component" value="Unassembled WGS sequence"/>
</dbReference>
<protein>
    <submittedName>
        <fullName evidence="2">Uncharacterized protein</fullName>
    </submittedName>
</protein>
<gene>
    <name evidence="2" type="ORF">Taro_003789</name>
</gene>
<feature type="compositionally biased region" description="Polar residues" evidence="1">
    <location>
        <begin position="15"/>
        <end position="28"/>
    </location>
</feature>
<feature type="non-terminal residue" evidence="2">
    <location>
        <position position="1"/>
    </location>
</feature>
<feature type="region of interest" description="Disordered" evidence="1">
    <location>
        <begin position="1"/>
        <end position="28"/>
    </location>
</feature>